<dbReference type="EMBL" id="BGPR01000248">
    <property type="protein sequence ID" value="GBM07911.1"/>
    <property type="molecule type" value="Genomic_DNA"/>
</dbReference>
<accession>A0A4Y2CTV9</accession>
<reference evidence="1 2" key="1">
    <citation type="journal article" date="2019" name="Sci. Rep.">
        <title>Orb-weaving spider Araneus ventricosus genome elucidates the spidroin gene catalogue.</title>
        <authorList>
            <person name="Kono N."/>
            <person name="Nakamura H."/>
            <person name="Ohtoshi R."/>
            <person name="Moran D.A.P."/>
            <person name="Shinohara A."/>
            <person name="Yoshida Y."/>
            <person name="Fujiwara M."/>
            <person name="Mori M."/>
            <person name="Tomita M."/>
            <person name="Arakawa K."/>
        </authorList>
    </citation>
    <scope>NUCLEOTIDE SEQUENCE [LARGE SCALE GENOMIC DNA]</scope>
</reference>
<evidence type="ECO:0000313" key="1">
    <source>
        <dbReference type="EMBL" id="GBM07911.1"/>
    </source>
</evidence>
<organism evidence="1 2">
    <name type="scientific">Araneus ventricosus</name>
    <name type="common">Orbweaver spider</name>
    <name type="synonym">Epeira ventricosa</name>
    <dbReference type="NCBI Taxonomy" id="182803"/>
    <lineage>
        <taxon>Eukaryota</taxon>
        <taxon>Metazoa</taxon>
        <taxon>Ecdysozoa</taxon>
        <taxon>Arthropoda</taxon>
        <taxon>Chelicerata</taxon>
        <taxon>Arachnida</taxon>
        <taxon>Araneae</taxon>
        <taxon>Araneomorphae</taxon>
        <taxon>Entelegynae</taxon>
        <taxon>Araneoidea</taxon>
        <taxon>Araneidae</taxon>
        <taxon>Araneus</taxon>
    </lineage>
</organism>
<comment type="caution">
    <text evidence="1">The sequence shown here is derived from an EMBL/GenBank/DDBJ whole genome shotgun (WGS) entry which is preliminary data.</text>
</comment>
<proteinExistence type="predicted"/>
<protein>
    <submittedName>
        <fullName evidence="1">Uncharacterized protein</fullName>
    </submittedName>
</protein>
<sequence>MDDEIFSQTIYSPYSDAEEVDVPADTNIIAAQAKDAVHIMFMECSENVEKEDFEATFWIENLVEKKAEAFLRVEKEKYQSEDRIWDQKSREALSIRESLYQVRTMEK</sequence>
<name>A0A4Y2CTV9_ARAVE</name>
<dbReference type="Proteomes" id="UP000499080">
    <property type="component" value="Unassembled WGS sequence"/>
</dbReference>
<keyword evidence="2" id="KW-1185">Reference proteome</keyword>
<evidence type="ECO:0000313" key="2">
    <source>
        <dbReference type="Proteomes" id="UP000499080"/>
    </source>
</evidence>
<gene>
    <name evidence="1" type="ORF">AVEN_96521_1</name>
</gene>
<dbReference type="AlphaFoldDB" id="A0A4Y2CTV9"/>
<dbReference type="OrthoDB" id="8308201at2759"/>